<organism evidence="1 2">
    <name type="scientific">Cirrhinus molitorella</name>
    <name type="common">mud carp</name>
    <dbReference type="NCBI Taxonomy" id="172907"/>
    <lineage>
        <taxon>Eukaryota</taxon>
        <taxon>Metazoa</taxon>
        <taxon>Chordata</taxon>
        <taxon>Craniata</taxon>
        <taxon>Vertebrata</taxon>
        <taxon>Euteleostomi</taxon>
        <taxon>Actinopterygii</taxon>
        <taxon>Neopterygii</taxon>
        <taxon>Teleostei</taxon>
        <taxon>Ostariophysi</taxon>
        <taxon>Cypriniformes</taxon>
        <taxon>Cyprinidae</taxon>
        <taxon>Labeoninae</taxon>
        <taxon>Labeonini</taxon>
        <taxon>Cirrhinus</taxon>
    </lineage>
</organism>
<evidence type="ECO:0000313" key="2">
    <source>
        <dbReference type="Proteomes" id="UP001558613"/>
    </source>
</evidence>
<proteinExistence type="predicted"/>
<evidence type="ECO:0000313" key="1">
    <source>
        <dbReference type="EMBL" id="KAL1272798.1"/>
    </source>
</evidence>
<sequence>MKQSKCKACSSSIPVSVLCRHRQQQEEKLRAVVMLLSSPLAVDQAVCAAPTRSHSSSSPFLPSSSTQLLSGEGTDAASQRISFIIRIYPVFNPHVC</sequence>
<protein>
    <submittedName>
        <fullName evidence="1">Uncharacterized protein</fullName>
    </submittedName>
</protein>
<reference evidence="1 2" key="1">
    <citation type="submission" date="2023-09" db="EMBL/GenBank/DDBJ databases">
        <authorList>
            <person name="Wang M."/>
        </authorList>
    </citation>
    <scope>NUCLEOTIDE SEQUENCE [LARGE SCALE GENOMIC DNA]</scope>
    <source>
        <strain evidence="1">GT-2023</strain>
        <tissue evidence="1">Liver</tissue>
    </source>
</reference>
<gene>
    <name evidence="1" type="ORF">QQF64_028660</name>
</gene>
<name>A0ABR3N7M1_9TELE</name>
<accession>A0ABR3N7M1</accession>
<comment type="caution">
    <text evidence="1">The sequence shown here is derived from an EMBL/GenBank/DDBJ whole genome shotgun (WGS) entry which is preliminary data.</text>
</comment>
<keyword evidence="2" id="KW-1185">Reference proteome</keyword>
<dbReference type="EMBL" id="JAYMGO010000006">
    <property type="protein sequence ID" value="KAL1272798.1"/>
    <property type="molecule type" value="Genomic_DNA"/>
</dbReference>
<dbReference type="Proteomes" id="UP001558613">
    <property type="component" value="Unassembled WGS sequence"/>
</dbReference>